<dbReference type="RefSeq" id="WP_126541245.1">
    <property type="nucleotide sequence ID" value="NZ_BSPM01000004.1"/>
</dbReference>
<keyword evidence="1" id="KW-0812">Transmembrane</keyword>
<feature type="domain" description="Tip attachment protein J HDII-ins2" evidence="2">
    <location>
        <begin position="283"/>
        <end position="394"/>
    </location>
</feature>
<proteinExistence type="predicted"/>
<comment type="caution">
    <text evidence="3">The sequence shown here is derived from an EMBL/GenBank/DDBJ whole genome shotgun (WGS) entry which is preliminary data.</text>
</comment>
<organism evidence="3 4">
    <name type="scientific">Oharaeibacter diazotrophicus</name>
    <dbReference type="NCBI Taxonomy" id="1920512"/>
    <lineage>
        <taxon>Bacteria</taxon>
        <taxon>Pseudomonadati</taxon>
        <taxon>Pseudomonadota</taxon>
        <taxon>Alphaproteobacteria</taxon>
        <taxon>Hyphomicrobiales</taxon>
        <taxon>Pleomorphomonadaceae</taxon>
        <taxon>Oharaeibacter</taxon>
    </lineage>
</organism>
<feature type="transmembrane region" description="Helical" evidence="1">
    <location>
        <begin position="131"/>
        <end position="149"/>
    </location>
</feature>
<sequence>MTALVPAAPTAPVTVMPGLDPATGRRVMTVAAGRTILDIVREAFPRADERLLGSLRVVLVTPHGSLVAERSSWATWRVRAGVHLVIRVVPQSGQLSSILQIVVLVFAFALAWYFGPGLATALGITETTAKGAIMAGAMFAGQALLAALIPPPKADEEPKRYSISGTQNRSNPGGPLPVLYGRLRIWPLYFAPPYTEVVGDQQYIRFVLVISVGRVSMTDWRVGDTPISEYDGIEMETREGVAGDDPITFYPEQVVEEQLSLELRRPLPRDDAGKVIDGDPIDKPEVRYTASDAASACVVLAYPSGLSDWNKTGKKRRMISQVRIRWRAVGAGTWTEETTIDLSRSTTQPFFVAHRWAFPARGSYEVECMRMIREAKDGGRAIDKVMWAALQTFRPESPINAPVPLALAAVRVKATYQLNGQLGAFNCIAARIAPDWDAGAEAWVTRETRSPAAAYRVGLQGPQRAYPVTDGGIDLAAVADWAAWCAAKNLRYDRWVTEEISARDALIEIAAAGRASPRHDGLRWGVVIDRPTDVVVDHIGPRVSSGFRWRRNYVRFPDAFRISFLDETNKWQSSERLVPWPGHIGDIVVTEDLAIPGKTHPDEIWIEARRRQYELIHRPETLQTETPGAVRVVTRGDQIAVSQVTVQRVHRDARVKGVAGRRVWLDEDVAIEAGGWAMRWRVFADEEDAIGSSVAATLAEGAGTHRAVTLTGAGPVPRAGDYVHLGPAGSETRMCRATGLERAEGNGVILHLVDAAPEIDAATDAEVPPEWTGRVGSPIGSVTAVPAAAVFRTVATGLAGTDDPNGLDVEVAPGIGSAAIVGSFELQHRLAGATDWLVRTIAAASGSASVPGYLAGDAVELRVRAVSIYAIPGPWSATVSVVIGADGDPLPAVTSLSVNRITDAWSLVWSVEAGEDLAEIEGVAVRARGGTWTSFDDLSALASPVTTSPWVTAEPPSDGGIYTFGAAAVASDGRLGTALLVQVSGTASADEIVGLDDGEVLADDDGAWISGG</sequence>
<dbReference type="InterPro" id="IPR055385">
    <property type="entry name" value="GpJ_HDII-ins2"/>
</dbReference>
<dbReference type="OrthoDB" id="7349961at2"/>
<evidence type="ECO:0000313" key="3">
    <source>
        <dbReference type="EMBL" id="TDP85399.1"/>
    </source>
</evidence>
<dbReference type="AlphaFoldDB" id="A0A4R6RGA7"/>
<evidence type="ECO:0000313" key="4">
    <source>
        <dbReference type="Proteomes" id="UP000294547"/>
    </source>
</evidence>
<evidence type="ECO:0000259" key="2">
    <source>
        <dbReference type="Pfam" id="PF24801"/>
    </source>
</evidence>
<gene>
    <name evidence="3" type="ORF">EDD54_2252</name>
</gene>
<reference evidence="3 4" key="1">
    <citation type="submission" date="2019-03" db="EMBL/GenBank/DDBJ databases">
        <title>Genomic Encyclopedia of Type Strains, Phase IV (KMG-IV): sequencing the most valuable type-strain genomes for metagenomic binning, comparative biology and taxonomic classification.</title>
        <authorList>
            <person name="Goeker M."/>
        </authorList>
    </citation>
    <scope>NUCLEOTIDE SEQUENCE [LARGE SCALE GENOMIC DNA]</scope>
    <source>
        <strain evidence="3 4">DSM 102969</strain>
    </source>
</reference>
<name>A0A4R6RGA7_9HYPH</name>
<keyword evidence="1" id="KW-1133">Transmembrane helix</keyword>
<accession>A0A4R6RGA7</accession>
<protein>
    <submittedName>
        <fullName evidence="3">Putative phage tail protein</fullName>
    </submittedName>
</protein>
<evidence type="ECO:0000256" key="1">
    <source>
        <dbReference type="SAM" id="Phobius"/>
    </source>
</evidence>
<feature type="transmembrane region" description="Helical" evidence="1">
    <location>
        <begin position="98"/>
        <end position="119"/>
    </location>
</feature>
<keyword evidence="1" id="KW-0472">Membrane</keyword>
<dbReference type="Pfam" id="PF24801">
    <property type="entry name" value="FNIII-A_GpJ"/>
    <property type="match status" value="1"/>
</dbReference>
<dbReference type="Proteomes" id="UP000294547">
    <property type="component" value="Unassembled WGS sequence"/>
</dbReference>
<keyword evidence="4" id="KW-1185">Reference proteome</keyword>
<dbReference type="EMBL" id="SNXY01000007">
    <property type="protein sequence ID" value="TDP85399.1"/>
    <property type="molecule type" value="Genomic_DNA"/>
</dbReference>